<protein>
    <submittedName>
        <fullName evidence="2">Uncharacterized protein</fullName>
    </submittedName>
</protein>
<feature type="region of interest" description="Disordered" evidence="1">
    <location>
        <begin position="23"/>
        <end position="46"/>
    </location>
</feature>
<dbReference type="Proteomes" id="UP000036356">
    <property type="component" value="Unassembled WGS sequence"/>
</dbReference>
<evidence type="ECO:0000256" key="1">
    <source>
        <dbReference type="SAM" id="MobiDB-lite"/>
    </source>
</evidence>
<sequence length="46" mass="5359">MTAQEIKTLETILAEVGLEHLQPESKERKEKIQKVKKDKKQILQIS</sequence>
<keyword evidence="3" id="KW-1185">Reference proteome</keyword>
<evidence type="ECO:0000313" key="2">
    <source>
        <dbReference type="EMBL" id="KLU66821.1"/>
    </source>
</evidence>
<dbReference type="PATRIC" id="fig|476652.3.peg.1531"/>
<gene>
    <name evidence="2" type="ORF">DEAC_c14890</name>
</gene>
<comment type="caution">
    <text evidence="2">The sequence shown here is derived from an EMBL/GenBank/DDBJ whole genome shotgun (WGS) entry which is preliminary data.</text>
</comment>
<accession>A0A0J1IQ55</accession>
<dbReference type="RefSeq" id="WP_161796425.1">
    <property type="nucleotide sequence ID" value="NZ_LDZY01000004.1"/>
</dbReference>
<dbReference type="AlphaFoldDB" id="A0A0J1IQ55"/>
<evidence type="ECO:0000313" key="3">
    <source>
        <dbReference type="Proteomes" id="UP000036356"/>
    </source>
</evidence>
<organism evidence="2 3">
    <name type="scientific">Desulfosporosinus acididurans</name>
    <dbReference type="NCBI Taxonomy" id="476652"/>
    <lineage>
        <taxon>Bacteria</taxon>
        <taxon>Bacillati</taxon>
        <taxon>Bacillota</taxon>
        <taxon>Clostridia</taxon>
        <taxon>Eubacteriales</taxon>
        <taxon>Desulfitobacteriaceae</taxon>
        <taxon>Desulfosporosinus</taxon>
    </lineage>
</organism>
<name>A0A0J1IQ55_9FIRM</name>
<proteinExistence type="predicted"/>
<dbReference type="EMBL" id="LDZY01000004">
    <property type="protein sequence ID" value="KLU66821.1"/>
    <property type="molecule type" value="Genomic_DNA"/>
</dbReference>
<feature type="compositionally biased region" description="Basic and acidic residues" evidence="1">
    <location>
        <begin position="23"/>
        <end position="35"/>
    </location>
</feature>
<reference evidence="2 3" key="1">
    <citation type="submission" date="2015-06" db="EMBL/GenBank/DDBJ databases">
        <title>Draft genome of the moderately acidophilic sulfate reducer Candidatus Desulfosporosinus acididurans strain M1.</title>
        <authorList>
            <person name="Poehlein A."/>
            <person name="Petzsch P."/>
            <person name="Johnson B.D."/>
            <person name="Schloemann M."/>
            <person name="Daniel R."/>
            <person name="Muehling M."/>
        </authorList>
    </citation>
    <scope>NUCLEOTIDE SEQUENCE [LARGE SCALE GENOMIC DNA]</scope>
    <source>
        <strain evidence="2 3">M1</strain>
    </source>
</reference>